<feature type="region of interest" description="Disordered" evidence="1">
    <location>
        <begin position="1"/>
        <end position="69"/>
    </location>
</feature>
<gene>
    <name evidence="2" type="ORF">GCM10012282_23430</name>
</gene>
<feature type="compositionally biased region" description="Polar residues" evidence="1">
    <location>
        <begin position="60"/>
        <end position="69"/>
    </location>
</feature>
<evidence type="ECO:0000256" key="1">
    <source>
        <dbReference type="SAM" id="MobiDB-lite"/>
    </source>
</evidence>
<sequence length="69" mass="7467">MTTLAPPPTRDSAPRHSRRAASPASGDGLTARARRLFTGAPEDPRWTRPTLCAGKPGYQNLRNPSPSDR</sequence>
<evidence type="ECO:0000313" key="3">
    <source>
        <dbReference type="Proteomes" id="UP000625682"/>
    </source>
</evidence>
<evidence type="ECO:0000313" key="2">
    <source>
        <dbReference type="EMBL" id="GGJ26257.1"/>
    </source>
</evidence>
<dbReference type="Proteomes" id="UP000625682">
    <property type="component" value="Unassembled WGS sequence"/>
</dbReference>
<reference evidence="2" key="2">
    <citation type="submission" date="2020-09" db="EMBL/GenBank/DDBJ databases">
        <authorList>
            <person name="Sun Q."/>
            <person name="Zhou Y."/>
        </authorList>
    </citation>
    <scope>NUCLEOTIDE SEQUENCE</scope>
    <source>
        <strain evidence="2">CGMCC 4.7272</strain>
    </source>
</reference>
<proteinExistence type="predicted"/>
<name>A0A917KR98_9ACTN</name>
<organism evidence="2 3">
    <name type="scientific">Streptomyces lacrimifluminis</name>
    <dbReference type="NCBI Taxonomy" id="1500077"/>
    <lineage>
        <taxon>Bacteria</taxon>
        <taxon>Bacillati</taxon>
        <taxon>Actinomycetota</taxon>
        <taxon>Actinomycetes</taxon>
        <taxon>Kitasatosporales</taxon>
        <taxon>Streptomycetaceae</taxon>
        <taxon>Streptomyces</taxon>
    </lineage>
</organism>
<dbReference type="EMBL" id="BMMU01000006">
    <property type="protein sequence ID" value="GGJ26257.1"/>
    <property type="molecule type" value="Genomic_DNA"/>
</dbReference>
<reference evidence="2" key="1">
    <citation type="journal article" date="2014" name="Int. J. Syst. Evol. Microbiol.">
        <title>Complete genome sequence of Corynebacterium casei LMG S-19264T (=DSM 44701T), isolated from a smear-ripened cheese.</title>
        <authorList>
            <consortium name="US DOE Joint Genome Institute (JGI-PGF)"/>
            <person name="Walter F."/>
            <person name="Albersmeier A."/>
            <person name="Kalinowski J."/>
            <person name="Ruckert C."/>
        </authorList>
    </citation>
    <scope>NUCLEOTIDE SEQUENCE</scope>
    <source>
        <strain evidence="2">CGMCC 4.7272</strain>
    </source>
</reference>
<protein>
    <submittedName>
        <fullName evidence="2">Uncharacterized protein</fullName>
    </submittedName>
</protein>
<keyword evidence="3" id="KW-1185">Reference proteome</keyword>
<dbReference type="AlphaFoldDB" id="A0A917KR98"/>
<accession>A0A917KR98</accession>
<comment type="caution">
    <text evidence="2">The sequence shown here is derived from an EMBL/GenBank/DDBJ whole genome shotgun (WGS) entry which is preliminary data.</text>
</comment>